<dbReference type="InterPro" id="IPR001810">
    <property type="entry name" value="F-box_dom"/>
</dbReference>
<sequence length="876" mass="99828">MSARTRLPRRAAQVAKYTFDEPSDDEPEGPRTSDEDKKRKKGKARAAGKKSRLVAHSDEEEEGQVSTTKHIRVPSPSPEDVDYEVKRVDFSNVLPLETIAEVFSYLTPETLYSLAFLNRTFHTVIASASFRSTWRDIFTWHHSRYNWIDVVWDDYDDYDATRSQGTKEENGKKRQTKREKLPQLNGEDIDPYRLAILLYEKTCEYCGKDKVVQSDPLLLLRLCDGCRRNNLVPLDELRRNNKYDGMHPAITHAVLTTTHPSKSGREEQFIITHLYDTAATLDDLQFEDDAENRVRGADLDARAVTRELKRAAKLKSSWRTYRKEVGEKIEREVLEQFGPHVSAFVKDRAKEKKERLEHSLTVTQKRVERFHGIEIAEGAAASAKAKGERHTSIRQHIECGGIFESEQIDDNRLSRHPAVNKAEPLADGIWDSISNSVYAHIGRGVAKQLVWKYEGRRKAVDWHAAKTSVDLLKQPPSVSDAGEGASFTVRDVRLTLYLAGWTYVEAAMKQLIQAKEDESKRIVAHQRDVQDLACQQKIEDNRNAFFRERYDKICRMLPTDEARAYMPRFLDFLRLPTVNELYAEKDYGTDTKRAELDVERFTTHLEAVKAEIDDFAIDLRLQALKVILASTTEMTSDEVDELDTEALADPHYGDDFFLKPSSWVFCADCTTFGPLVDVLAHTHQQHPRSPAPLQLKSAEEGGKGEKGEKDEKTAPQQDAKPPARLPLEVACTWSAVCEGHKLLWENGPHGYRSRSEWRQLLSNVLSAAAQAQRSGDVLEPPLIALKDLTLRERRRVAWTAARMLAAANFARTAQQIQERTARSKRVVDSDEEGQDDSDEEQMDGGNVKKVGSEEGEEEKEEKDDDEDEHEDEHEDE</sequence>
<dbReference type="InterPro" id="IPR036047">
    <property type="entry name" value="F-box-like_dom_sf"/>
</dbReference>
<feature type="compositionally biased region" description="Basic and acidic residues" evidence="1">
    <location>
        <begin position="819"/>
        <end position="828"/>
    </location>
</feature>
<dbReference type="SUPFAM" id="SSF81383">
    <property type="entry name" value="F-box domain"/>
    <property type="match status" value="1"/>
</dbReference>
<feature type="compositionally biased region" description="Basic and acidic residues" evidence="1">
    <location>
        <begin position="28"/>
        <end position="37"/>
    </location>
</feature>
<comment type="caution">
    <text evidence="3">The sequence shown here is derived from an EMBL/GenBank/DDBJ whole genome shotgun (WGS) entry which is preliminary data.</text>
</comment>
<dbReference type="Pfam" id="PF00646">
    <property type="entry name" value="F-box"/>
    <property type="match status" value="1"/>
</dbReference>
<dbReference type="Gene3D" id="1.20.1280.50">
    <property type="match status" value="1"/>
</dbReference>
<feature type="compositionally biased region" description="Basic residues" evidence="1">
    <location>
        <begin position="38"/>
        <end position="53"/>
    </location>
</feature>
<dbReference type="OrthoDB" id="2530326at2759"/>
<dbReference type="AlphaFoldDB" id="A0A511KR12"/>
<evidence type="ECO:0000313" key="3">
    <source>
        <dbReference type="EMBL" id="GEM12355.1"/>
    </source>
</evidence>
<feature type="domain" description="F-box" evidence="2">
    <location>
        <begin position="88"/>
        <end position="137"/>
    </location>
</feature>
<accession>A0A511KR12</accession>
<organism evidence="3 4">
    <name type="scientific">Rhodotorula toruloides</name>
    <name type="common">Yeast</name>
    <name type="synonym">Rhodosporidium toruloides</name>
    <dbReference type="NCBI Taxonomy" id="5286"/>
    <lineage>
        <taxon>Eukaryota</taxon>
        <taxon>Fungi</taxon>
        <taxon>Dikarya</taxon>
        <taxon>Basidiomycota</taxon>
        <taxon>Pucciniomycotina</taxon>
        <taxon>Microbotryomycetes</taxon>
        <taxon>Sporidiobolales</taxon>
        <taxon>Sporidiobolaceae</taxon>
        <taxon>Rhodotorula</taxon>
    </lineage>
</organism>
<proteinExistence type="predicted"/>
<protein>
    <submittedName>
        <fullName evidence="3">F-box domain, cyclin-like domain containing protein</fullName>
    </submittedName>
</protein>
<dbReference type="PROSITE" id="PS50181">
    <property type="entry name" value="FBOX"/>
    <property type="match status" value="1"/>
</dbReference>
<dbReference type="EMBL" id="BJWK01000020">
    <property type="protein sequence ID" value="GEM12355.1"/>
    <property type="molecule type" value="Genomic_DNA"/>
</dbReference>
<feature type="region of interest" description="Disordered" evidence="1">
    <location>
        <begin position="683"/>
        <end position="723"/>
    </location>
</feature>
<feature type="compositionally biased region" description="Basic and acidic residues" evidence="1">
    <location>
        <begin position="697"/>
        <end position="713"/>
    </location>
</feature>
<dbReference type="Proteomes" id="UP000321518">
    <property type="component" value="Unassembled WGS sequence"/>
</dbReference>
<gene>
    <name evidence="3" type="ORF">Rt10032_c20g6372</name>
</gene>
<name>A0A511KR12_RHOTO</name>
<feature type="region of interest" description="Disordered" evidence="1">
    <location>
        <begin position="1"/>
        <end position="80"/>
    </location>
</feature>
<feature type="region of interest" description="Disordered" evidence="1">
    <location>
        <begin position="817"/>
        <end position="876"/>
    </location>
</feature>
<feature type="compositionally biased region" description="Acidic residues" evidence="1">
    <location>
        <begin position="829"/>
        <end position="842"/>
    </location>
</feature>
<evidence type="ECO:0000313" key="4">
    <source>
        <dbReference type="Proteomes" id="UP000321518"/>
    </source>
</evidence>
<feature type="region of interest" description="Disordered" evidence="1">
    <location>
        <begin position="161"/>
        <end position="182"/>
    </location>
</feature>
<evidence type="ECO:0000259" key="2">
    <source>
        <dbReference type="PROSITE" id="PS50181"/>
    </source>
</evidence>
<feature type="compositionally biased region" description="Acidic residues" evidence="1">
    <location>
        <begin position="853"/>
        <end position="876"/>
    </location>
</feature>
<evidence type="ECO:0000256" key="1">
    <source>
        <dbReference type="SAM" id="MobiDB-lite"/>
    </source>
</evidence>
<reference evidence="3 4" key="1">
    <citation type="submission" date="2019-07" db="EMBL/GenBank/DDBJ databases">
        <title>Rhodotorula toruloides NBRC10032 genome sequencing.</title>
        <authorList>
            <person name="Shida Y."/>
            <person name="Takaku H."/>
            <person name="Ogasawara W."/>
            <person name="Mori K."/>
        </authorList>
    </citation>
    <scope>NUCLEOTIDE SEQUENCE [LARGE SCALE GENOMIC DNA]</scope>
    <source>
        <strain evidence="3 4">NBRC10032</strain>
    </source>
</reference>